<proteinExistence type="predicted"/>
<sequence>MKCTTIQEDELQNAPWLGAATGNQWVLIVVRAMK</sequence>
<comment type="caution">
    <text evidence="1">The sequence shown here is derived from an EMBL/GenBank/DDBJ whole genome shotgun (WGS) entry which is preliminary data.</text>
</comment>
<accession>A0A822XEY5</accession>
<organism evidence="1 2">
    <name type="scientific">Nelumbo nucifera</name>
    <name type="common">Sacred lotus</name>
    <dbReference type="NCBI Taxonomy" id="4432"/>
    <lineage>
        <taxon>Eukaryota</taxon>
        <taxon>Viridiplantae</taxon>
        <taxon>Streptophyta</taxon>
        <taxon>Embryophyta</taxon>
        <taxon>Tracheophyta</taxon>
        <taxon>Spermatophyta</taxon>
        <taxon>Magnoliopsida</taxon>
        <taxon>Proteales</taxon>
        <taxon>Nelumbonaceae</taxon>
        <taxon>Nelumbo</taxon>
    </lineage>
</organism>
<dbReference type="EMBL" id="DUZY01000001">
    <property type="protein sequence ID" value="DAD18462.1"/>
    <property type="molecule type" value="Genomic_DNA"/>
</dbReference>
<protein>
    <submittedName>
        <fullName evidence="1">Uncharacterized protein</fullName>
    </submittedName>
</protein>
<evidence type="ECO:0000313" key="1">
    <source>
        <dbReference type="EMBL" id="DAD18462.1"/>
    </source>
</evidence>
<keyword evidence="2" id="KW-1185">Reference proteome</keyword>
<gene>
    <name evidence="1" type="ORF">HUJ06_019926</name>
</gene>
<dbReference type="Proteomes" id="UP000607653">
    <property type="component" value="Unassembled WGS sequence"/>
</dbReference>
<evidence type="ECO:0000313" key="2">
    <source>
        <dbReference type="Proteomes" id="UP000607653"/>
    </source>
</evidence>
<name>A0A822XEY5_NELNU</name>
<reference evidence="1 2" key="1">
    <citation type="journal article" date="2020" name="Mol. Biol. Evol.">
        <title>Distinct Expression and Methylation Patterns for Genes with Different Fates following a Single Whole-Genome Duplication in Flowering Plants.</title>
        <authorList>
            <person name="Shi T."/>
            <person name="Rahmani R.S."/>
            <person name="Gugger P.F."/>
            <person name="Wang M."/>
            <person name="Li H."/>
            <person name="Zhang Y."/>
            <person name="Li Z."/>
            <person name="Wang Q."/>
            <person name="Van de Peer Y."/>
            <person name="Marchal K."/>
            <person name="Chen J."/>
        </authorList>
    </citation>
    <scope>NUCLEOTIDE SEQUENCE [LARGE SCALE GENOMIC DNA]</scope>
    <source>
        <tissue evidence="1">Leaf</tissue>
    </source>
</reference>
<dbReference type="AlphaFoldDB" id="A0A822XEY5"/>